<keyword evidence="1" id="KW-0732">Signal</keyword>
<gene>
    <name evidence="3" type="ORF">ACFO5T_09615</name>
</gene>
<dbReference type="Pfam" id="PF00144">
    <property type="entry name" value="Beta-lactamase"/>
    <property type="match status" value="1"/>
</dbReference>
<dbReference type="SUPFAM" id="SSF56601">
    <property type="entry name" value="beta-lactamase/transpeptidase-like"/>
    <property type="match status" value="1"/>
</dbReference>
<dbReference type="EMBL" id="JBHSHB010000014">
    <property type="protein sequence ID" value="MFC4690684.1"/>
    <property type="molecule type" value="Genomic_DNA"/>
</dbReference>
<evidence type="ECO:0000256" key="1">
    <source>
        <dbReference type="SAM" id="SignalP"/>
    </source>
</evidence>
<evidence type="ECO:0000259" key="2">
    <source>
        <dbReference type="Pfam" id="PF00144"/>
    </source>
</evidence>
<dbReference type="RefSeq" id="WP_380033918.1">
    <property type="nucleotide sequence ID" value="NZ_JBHSHB010000014.1"/>
</dbReference>
<organism evidence="3 4">
    <name type="scientific">Dokdonia genika</name>
    <dbReference type="NCBI Taxonomy" id="308113"/>
    <lineage>
        <taxon>Bacteria</taxon>
        <taxon>Pseudomonadati</taxon>
        <taxon>Bacteroidota</taxon>
        <taxon>Flavobacteriia</taxon>
        <taxon>Flavobacteriales</taxon>
        <taxon>Flavobacteriaceae</taxon>
        <taxon>Dokdonia</taxon>
    </lineage>
</organism>
<dbReference type="GO" id="GO:0016787">
    <property type="term" value="F:hydrolase activity"/>
    <property type="evidence" value="ECO:0007669"/>
    <property type="project" value="UniProtKB-KW"/>
</dbReference>
<feature type="chain" id="PRO_5046989286" evidence="1">
    <location>
        <begin position="22"/>
        <end position="387"/>
    </location>
</feature>
<comment type="caution">
    <text evidence="3">The sequence shown here is derived from an EMBL/GenBank/DDBJ whole genome shotgun (WGS) entry which is preliminary data.</text>
</comment>
<protein>
    <submittedName>
        <fullName evidence="3">Serine hydrolase domain-containing protein</fullName>
        <ecNumber evidence="3">3.-.-.-</ecNumber>
    </submittedName>
</protein>
<evidence type="ECO:0000313" key="4">
    <source>
        <dbReference type="Proteomes" id="UP001595878"/>
    </source>
</evidence>
<keyword evidence="3" id="KW-0378">Hydrolase</keyword>
<evidence type="ECO:0000313" key="3">
    <source>
        <dbReference type="EMBL" id="MFC4690684.1"/>
    </source>
</evidence>
<dbReference type="InterPro" id="IPR012338">
    <property type="entry name" value="Beta-lactam/transpept-like"/>
</dbReference>
<dbReference type="InterPro" id="IPR050491">
    <property type="entry name" value="AmpC-like"/>
</dbReference>
<sequence length="387" mass="43273">MKYIPYLIALCLITLSCSSTQEVNYTQDTDKQLQFFLDDTFTDTKQDVTGVSLSVIAPFAKIDFSGAAGYDSIDKDALLKANQPFRIASVTKVFVAVAILRLYEQGEVLLEDAISKYISQEHIALLKEGGYDPDKITIRHCLGHTSGLYDYAEGGPEYIEAASKTPNKIWSRTEQIQFAIDNGSPYAAPGAENNYSDTGYILLGEIIERTTKLDLAAALRSLLKFDELGMTSTYLQSLEEPTQELPQEVHRYVGSLDATKWHNSVDLYGGGGLVSTTRDLSVFLQAVFNNRVFENKNTLDTMLLLDGRYKEGNIPKQRLGFDSYYSKKLDVETYLHSGFWGTLFIYIPTYNASIAINNTQDGDVDGDVLTNVIYYLQWLDKQPSGKM</sequence>
<dbReference type="Proteomes" id="UP001595878">
    <property type="component" value="Unassembled WGS sequence"/>
</dbReference>
<reference evidence="4" key="1">
    <citation type="journal article" date="2019" name="Int. J. Syst. Evol. Microbiol.">
        <title>The Global Catalogue of Microorganisms (GCM) 10K type strain sequencing project: providing services to taxonomists for standard genome sequencing and annotation.</title>
        <authorList>
            <consortium name="The Broad Institute Genomics Platform"/>
            <consortium name="The Broad Institute Genome Sequencing Center for Infectious Disease"/>
            <person name="Wu L."/>
            <person name="Ma J."/>
        </authorList>
    </citation>
    <scope>NUCLEOTIDE SEQUENCE [LARGE SCALE GENOMIC DNA]</scope>
    <source>
        <strain evidence="4">CGMCC 4.7427</strain>
    </source>
</reference>
<dbReference type="Gene3D" id="3.40.710.10">
    <property type="entry name" value="DD-peptidase/beta-lactamase superfamily"/>
    <property type="match status" value="1"/>
</dbReference>
<dbReference type="EC" id="3.-.-.-" evidence="3"/>
<dbReference type="PANTHER" id="PTHR46825">
    <property type="entry name" value="D-ALANYL-D-ALANINE-CARBOXYPEPTIDASE/ENDOPEPTIDASE AMPH"/>
    <property type="match status" value="1"/>
</dbReference>
<accession>A0ABV9L9G8</accession>
<dbReference type="InterPro" id="IPR001466">
    <property type="entry name" value="Beta-lactam-related"/>
</dbReference>
<dbReference type="PANTHER" id="PTHR46825:SF9">
    <property type="entry name" value="BETA-LACTAMASE-RELATED DOMAIN-CONTAINING PROTEIN"/>
    <property type="match status" value="1"/>
</dbReference>
<feature type="domain" description="Beta-lactamase-related" evidence="2">
    <location>
        <begin position="47"/>
        <end position="363"/>
    </location>
</feature>
<keyword evidence="4" id="KW-1185">Reference proteome</keyword>
<proteinExistence type="predicted"/>
<feature type="signal peptide" evidence="1">
    <location>
        <begin position="1"/>
        <end position="21"/>
    </location>
</feature>
<name>A0ABV9L9G8_9FLAO</name>
<dbReference type="PROSITE" id="PS51257">
    <property type="entry name" value="PROKAR_LIPOPROTEIN"/>
    <property type="match status" value="1"/>
</dbReference>